<organism evidence="1 2">
    <name type="scientific">Aeromonas phage 4L372XY</name>
    <dbReference type="NCBI Taxonomy" id="2588520"/>
    <lineage>
        <taxon>Viruses</taxon>
        <taxon>Duplodnaviria</taxon>
        <taxon>Heunggongvirae</taxon>
        <taxon>Uroviricota</taxon>
        <taxon>Caudoviricetes</taxon>
        <taxon>Plateaulakevirus</taxon>
        <taxon>Plateaulakevirus pv4L372XY</taxon>
    </lineage>
</organism>
<evidence type="ECO:0000313" key="1">
    <source>
        <dbReference type="EMBL" id="QEG08845.1"/>
    </source>
</evidence>
<keyword evidence="2" id="KW-1185">Reference proteome</keyword>
<reference evidence="1 2" key="1">
    <citation type="submission" date="2019-04" db="EMBL/GenBank/DDBJ databases">
        <title>Nine Novel Phages from a Plateau Lake in Southwest China Provide Insights into Aeromonas Phage Diversity.</title>
        <authorList>
            <person name="Xiao W."/>
            <person name="Bai M."/>
            <person name="Wang Y."/>
            <person name="Cui X."/>
        </authorList>
    </citation>
    <scope>NUCLEOTIDE SEQUENCE [LARGE SCALE GENOMIC DNA]</scope>
</reference>
<dbReference type="RefSeq" id="YP_009846929.1">
    <property type="nucleotide sequence ID" value="NC_048772.1"/>
</dbReference>
<dbReference type="GeneID" id="55617301"/>
<dbReference type="Proteomes" id="UP000325103">
    <property type="component" value="Segment"/>
</dbReference>
<dbReference type="EMBL" id="MK813941">
    <property type="protein sequence ID" value="QEG08845.1"/>
    <property type="molecule type" value="Genomic_DNA"/>
</dbReference>
<accession>A0A5B9N7N5</accession>
<name>A0A5B9N7N5_9CAUD</name>
<proteinExistence type="predicted"/>
<protein>
    <submittedName>
        <fullName evidence="1">Uncharacterized protein</fullName>
    </submittedName>
</protein>
<sequence>MLKVSQMTNNVKDIKCKEIKKVFSFFVSEGFKPYAYAKGSYWVVRVHVKKKYYEITKTKYAGTYHSGKAIWKDYHNLKDLLETLKNEGSGVYAPSSKQLQLAFDISSKLNIDIPEGAIKDSLLLSKFIEHNKNILLEMNSFPSDKQFEFLEALIHKNNLDVSCYDLQDKKVVSELIDKLKVKY</sequence>
<dbReference type="KEGG" id="vg:55617301"/>
<gene>
    <name evidence="1" type="primary">4L372XY_130</name>
</gene>
<evidence type="ECO:0000313" key="2">
    <source>
        <dbReference type="Proteomes" id="UP000325103"/>
    </source>
</evidence>